<proteinExistence type="predicted"/>
<feature type="domain" description="PTS EIIC type-1" evidence="12">
    <location>
        <begin position="1"/>
        <end position="338"/>
    </location>
</feature>
<comment type="caution">
    <text evidence="13">The sequence shown here is derived from an EMBL/GenBank/DDBJ whole genome shotgun (WGS) entry which is preliminary data.</text>
</comment>
<feature type="transmembrane region" description="Helical" evidence="10">
    <location>
        <begin position="233"/>
        <end position="252"/>
    </location>
</feature>
<dbReference type="GO" id="GO:0090589">
    <property type="term" value="F:protein-phosphocysteine-trehalose phosphotransferase system transporter activity"/>
    <property type="evidence" value="ECO:0007669"/>
    <property type="project" value="TreeGrafter"/>
</dbReference>
<feature type="non-terminal residue" evidence="13">
    <location>
        <position position="1"/>
    </location>
</feature>
<dbReference type="NCBIfam" id="TIGR00830">
    <property type="entry name" value="PTBA"/>
    <property type="match status" value="1"/>
</dbReference>
<feature type="transmembrane region" description="Helical" evidence="10">
    <location>
        <begin position="162"/>
        <end position="187"/>
    </location>
</feature>
<feature type="transmembrane region" description="Helical" evidence="10">
    <location>
        <begin position="86"/>
        <end position="107"/>
    </location>
</feature>
<dbReference type="PANTHER" id="PTHR30175">
    <property type="entry name" value="PHOSPHOTRANSFERASE SYSTEM TRANSPORT PROTEIN"/>
    <property type="match status" value="1"/>
</dbReference>
<evidence type="ECO:0000256" key="6">
    <source>
        <dbReference type="ARBA" id="ARBA00022683"/>
    </source>
</evidence>
<organism evidence="13 14">
    <name type="scientific">Candidatus Fimimorpha faecalis</name>
    <dbReference type="NCBI Taxonomy" id="2840824"/>
    <lineage>
        <taxon>Bacteria</taxon>
        <taxon>Bacillati</taxon>
        <taxon>Bacillota</taxon>
        <taxon>Clostridia</taxon>
        <taxon>Eubacteriales</taxon>
        <taxon>Candidatus Fimimorpha</taxon>
    </lineage>
</organism>
<dbReference type="Proteomes" id="UP000824201">
    <property type="component" value="Unassembled WGS sequence"/>
</dbReference>
<feature type="transmembrane region" description="Helical" evidence="10">
    <location>
        <begin position="119"/>
        <end position="142"/>
    </location>
</feature>
<dbReference type="InterPro" id="IPR013013">
    <property type="entry name" value="PTS_EIIC_1"/>
</dbReference>
<dbReference type="EMBL" id="DVHN01000042">
    <property type="protein sequence ID" value="HIR88030.1"/>
    <property type="molecule type" value="Genomic_DNA"/>
</dbReference>
<evidence type="ECO:0000256" key="4">
    <source>
        <dbReference type="ARBA" id="ARBA00022597"/>
    </source>
</evidence>
<keyword evidence="4 13" id="KW-0762">Sugar transport</keyword>
<evidence type="ECO:0000256" key="5">
    <source>
        <dbReference type="ARBA" id="ARBA00022679"/>
    </source>
</evidence>
<dbReference type="Gene3D" id="2.70.70.10">
    <property type="entry name" value="Glucose Permease (Domain IIA)"/>
    <property type="match status" value="1"/>
</dbReference>
<evidence type="ECO:0000256" key="8">
    <source>
        <dbReference type="ARBA" id="ARBA00022989"/>
    </source>
</evidence>
<dbReference type="GO" id="GO:0005886">
    <property type="term" value="C:plasma membrane"/>
    <property type="evidence" value="ECO:0007669"/>
    <property type="project" value="UniProtKB-SubCell"/>
</dbReference>
<feature type="transmembrane region" description="Helical" evidence="10">
    <location>
        <begin position="12"/>
        <end position="34"/>
    </location>
</feature>
<keyword evidence="6" id="KW-0598">Phosphotransferase system</keyword>
<keyword evidence="3" id="KW-1003">Cell membrane</keyword>
<feature type="transmembrane region" description="Helical" evidence="10">
    <location>
        <begin position="259"/>
        <end position="281"/>
    </location>
</feature>
<dbReference type="InterPro" id="IPR050558">
    <property type="entry name" value="PTS_Sugar-Specific_Components"/>
</dbReference>
<evidence type="ECO:0000259" key="12">
    <source>
        <dbReference type="PROSITE" id="PS51103"/>
    </source>
</evidence>
<reference evidence="13" key="2">
    <citation type="journal article" date="2021" name="PeerJ">
        <title>Extensive microbial diversity within the chicken gut microbiome revealed by metagenomics and culture.</title>
        <authorList>
            <person name="Gilroy R."/>
            <person name="Ravi A."/>
            <person name="Getino M."/>
            <person name="Pursley I."/>
            <person name="Horton D.L."/>
            <person name="Alikhan N.F."/>
            <person name="Baker D."/>
            <person name="Gharbi K."/>
            <person name="Hall N."/>
            <person name="Watson M."/>
            <person name="Adriaenssens E.M."/>
            <person name="Foster-Nyarko E."/>
            <person name="Jarju S."/>
            <person name="Secka A."/>
            <person name="Antonio M."/>
            <person name="Oren A."/>
            <person name="Chaudhuri R.R."/>
            <person name="La Ragione R."/>
            <person name="Hildebrand F."/>
            <person name="Pallen M.J."/>
        </authorList>
    </citation>
    <scope>NUCLEOTIDE SEQUENCE</scope>
    <source>
        <strain evidence="13">ChiW13-3771</strain>
    </source>
</reference>
<protein>
    <submittedName>
        <fullName evidence="13">PTS glucose transporter subunit IIA</fullName>
    </submittedName>
</protein>
<feature type="transmembrane region" description="Helical" evidence="10">
    <location>
        <begin position="199"/>
        <end position="221"/>
    </location>
</feature>
<evidence type="ECO:0000259" key="11">
    <source>
        <dbReference type="PROSITE" id="PS51093"/>
    </source>
</evidence>
<dbReference type="SUPFAM" id="SSF51261">
    <property type="entry name" value="Duplicated hybrid motif"/>
    <property type="match status" value="1"/>
</dbReference>
<dbReference type="InterPro" id="IPR011055">
    <property type="entry name" value="Dup_hybrid_motif"/>
</dbReference>
<keyword evidence="2" id="KW-0813">Transport</keyword>
<evidence type="ECO:0000313" key="14">
    <source>
        <dbReference type="Proteomes" id="UP000824201"/>
    </source>
</evidence>
<dbReference type="GO" id="GO:0009401">
    <property type="term" value="P:phosphoenolpyruvate-dependent sugar phosphotransferase system"/>
    <property type="evidence" value="ECO:0007669"/>
    <property type="project" value="UniProtKB-KW"/>
</dbReference>
<evidence type="ECO:0000256" key="1">
    <source>
        <dbReference type="ARBA" id="ARBA00004651"/>
    </source>
</evidence>
<feature type="transmembrane region" description="Helical" evidence="10">
    <location>
        <begin position="46"/>
        <end position="66"/>
    </location>
</feature>
<evidence type="ECO:0000256" key="2">
    <source>
        <dbReference type="ARBA" id="ARBA00022448"/>
    </source>
</evidence>
<sequence length="506" mass="53957">NFEFVKNNETLYGINTLINISSGAIFGFLPLAVAYSACKRFGGRPILGIVIGCIMLSNSLADAYAAAQGTVDVTTLHLFGFGVELVGFQGGIIVALLMGFVTAKLDIFFERKVPEVIRLLVSPLLTTLVGALLLFTVIGPVGRGLSSGITNGLVWMTQNLGVVGYAVFSGLQQLVVITGLHHIFGAIEAQLLADTGRNFINPLMSVAIIAQGGAVLGYLVMHRKNAKVKELCIPSFISVLFGITEPALFGINLRYKFPIIGGCIGGAFGGIVVFFTNLAALGFGTTVVPGIALADPSGNGYINYIIAHAVAIVAGFFMTLILGKFMDQPEAQPKQITENKPITISSDTNTKAVVENEPIYGYAEGQVIPLEQVNDATFANKVLGDGIAVIPEKGEVYAPVDGTVVSIFDTKHAIGIQSVNGTELLIHIGIDTVNLNGKYFNAHVKTGDSIKKGQLMISFEKDKIEKEGYDTVIPLLFTDLPEDKQLTKLALSKMTKESQVAIIQKK</sequence>
<dbReference type="InterPro" id="IPR001127">
    <property type="entry name" value="PTS_EIIA_1_perm"/>
</dbReference>
<dbReference type="GO" id="GO:0008982">
    <property type="term" value="F:protein-N(PI)-phosphohistidine-sugar phosphotransferase activity"/>
    <property type="evidence" value="ECO:0007669"/>
    <property type="project" value="InterPro"/>
</dbReference>
<feature type="domain" description="PTS EIIA type-1" evidence="11">
    <location>
        <begin position="375"/>
        <end position="479"/>
    </location>
</feature>
<gene>
    <name evidence="13" type="ORF">IAC96_03685</name>
</gene>
<name>A0A9D1ED95_9FIRM</name>
<feature type="transmembrane region" description="Helical" evidence="10">
    <location>
        <begin position="301"/>
        <end position="322"/>
    </location>
</feature>
<evidence type="ECO:0000313" key="13">
    <source>
        <dbReference type="EMBL" id="HIR88030.1"/>
    </source>
</evidence>
<evidence type="ECO:0000256" key="10">
    <source>
        <dbReference type="SAM" id="Phobius"/>
    </source>
</evidence>
<dbReference type="FunFam" id="2.70.70.10:FF:000001">
    <property type="entry name" value="PTS system glucose-specific IIA component"/>
    <property type="match status" value="1"/>
</dbReference>
<dbReference type="PANTHER" id="PTHR30175:SF7">
    <property type="entry name" value="NEGATIVE REGULATOR OF SACY ACTIVITY"/>
    <property type="match status" value="1"/>
</dbReference>
<dbReference type="Pfam" id="PF02378">
    <property type="entry name" value="PTS_EIIC"/>
    <property type="match status" value="1"/>
</dbReference>
<evidence type="ECO:0000256" key="9">
    <source>
        <dbReference type="ARBA" id="ARBA00023136"/>
    </source>
</evidence>
<keyword evidence="7 10" id="KW-0812">Transmembrane</keyword>
<accession>A0A9D1ED95</accession>
<evidence type="ECO:0000256" key="3">
    <source>
        <dbReference type="ARBA" id="ARBA00022475"/>
    </source>
</evidence>
<dbReference type="PROSITE" id="PS51093">
    <property type="entry name" value="PTS_EIIA_TYPE_1"/>
    <property type="match status" value="1"/>
</dbReference>
<dbReference type="PROSITE" id="PS00371">
    <property type="entry name" value="PTS_EIIA_TYPE_1_HIS"/>
    <property type="match status" value="1"/>
</dbReference>
<dbReference type="GO" id="GO:0015771">
    <property type="term" value="P:trehalose transport"/>
    <property type="evidence" value="ECO:0007669"/>
    <property type="project" value="TreeGrafter"/>
</dbReference>
<evidence type="ECO:0000256" key="7">
    <source>
        <dbReference type="ARBA" id="ARBA00022692"/>
    </source>
</evidence>
<dbReference type="Pfam" id="PF00358">
    <property type="entry name" value="PTS_EIIA_1"/>
    <property type="match status" value="1"/>
</dbReference>
<dbReference type="PROSITE" id="PS51103">
    <property type="entry name" value="PTS_EIIC_TYPE_1"/>
    <property type="match status" value="1"/>
</dbReference>
<comment type="subcellular location">
    <subcellularLocation>
        <location evidence="1">Cell membrane</location>
        <topology evidence="1">Multi-pass membrane protein</topology>
    </subcellularLocation>
</comment>
<dbReference type="InterPro" id="IPR003352">
    <property type="entry name" value="PTS_EIIC"/>
</dbReference>
<dbReference type="AlphaFoldDB" id="A0A9D1ED95"/>
<reference evidence="13" key="1">
    <citation type="submission" date="2020-10" db="EMBL/GenBank/DDBJ databases">
        <authorList>
            <person name="Gilroy R."/>
        </authorList>
    </citation>
    <scope>NUCLEOTIDE SEQUENCE</scope>
    <source>
        <strain evidence="13">ChiW13-3771</strain>
    </source>
</reference>
<keyword evidence="5" id="KW-0808">Transferase</keyword>
<keyword evidence="9 10" id="KW-0472">Membrane</keyword>
<keyword evidence="8 10" id="KW-1133">Transmembrane helix</keyword>